<evidence type="ECO:0000313" key="17">
    <source>
        <dbReference type="Proteomes" id="UP001185069"/>
    </source>
</evidence>
<dbReference type="PROSITE" id="PS00627">
    <property type="entry name" value="GHMP_KINASES_ATP"/>
    <property type="match status" value="1"/>
</dbReference>
<dbReference type="Gene3D" id="3.30.70.890">
    <property type="entry name" value="GHMP kinase, C-terminal domain"/>
    <property type="match status" value="1"/>
</dbReference>
<evidence type="ECO:0000256" key="1">
    <source>
        <dbReference type="ARBA" id="ARBA00005015"/>
    </source>
</evidence>
<keyword evidence="8 13" id="KW-0547">Nucleotide-binding</keyword>
<dbReference type="InterPro" id="IPR006203">
    <property type="entry name" value="GHMP_knse_ATP-bd_CS"/>
</dbReference>
<comment type="pathway">
    <text evidence="1 13">Amino-acid biosynthesis; L-threonine biosynthesis; L-threonine from L-aspartate: step 4/5.</text>
</comment>
<evidence type="ECO:0000256" key="2">
    <source>
        <dbReference type="ARBA" id="ARBA00007370"/>
    </source>
</evidence>
<dbReference type="Proteomes" id="UP001185069">
    <property type="component" value="Unassembled WGS sequence"/>
</dbReference>
<dbReference type="RefSeq" id="WP_309796084.1">
    <property type="nucleotide sequence ID" value="NZ_BAAAHY010000006.1"/>
</dbReference>
<dbReference type="PRINTS" id="PR00958">
    <property type="entry name" value="HOMSERKINASE"/>
</dbReference>
<evidence type="ECO:0000256" key="5">
    <source>
        <dbReference type="ARBA" id="ARBA00022605"/>
    </source>
</evidence>
<evidence type="ECO:0000259" key="15">
    <source>
        <dbReference type="Pfam" id="PF08544"/>
    </source>
</evidence>
<name>A0ABU1J7N2_9MICC</name>
<evidence type="ECO:0000313" key="16">
    <source>
        <dbReference type="EMBL" id="MDR6268430.1"/>
    </source>
</evidence>
<comment type="catalytic activity">
    <reaction evidence="11 13">
        <text>L-homoserine + ATP = O-phospho-L-homoserine + ADP + H(+)</text>
        <dbReference type="Rhea" id="RHEA:13985"/>
        <dbReference type="ChEBI" id="CHEBI:15378"/>
        <dbReference type="ChEBI" id="CHEBI:30616"/>
        <dbReference type="ChEBI" id="CHEBI:57476"/>
        <dbReference type="ChEBI" id="CHEBI:57590"/>
        <dbReference type="ChEBI" id="CHEBI:456216"/>
        <dbReference type="EC" id="2.7.1.39"/>
    </reaction>
</comment>
<comment type="similarity">
    <text evidence="2 13">Belongs to the GHMP kinase family. Homoserine kinase subfamily.</text>
</comment>
<keyword evidence="10 13" id="KW-0067">ATP-binding</keyword>
<keyword evidence="7 13" id="KW-0791">Threonine biosynthesis</keyword>
<protein>
    <recommendedName>
        <fullName evidence="4 13">Homoserine kinase</fullName>
        <shortName evidence="13">HK</shortName>
        <shortName evidence="13">HSK</shortName>
        <ecNumber evidence="3 13">2.7.1.39</ecNumber>
    </recommendedName>
</protein>
<keyword evidence="6 13" id="KW-0808">Transferase</keyword>
<dbReference type="PIRSF" id="PIRSF000676">
    <property type="entry name" value="Homoser_kin"/>
    <property type="match status" value="1"/>
</dbReference>
<dbReference type="InterPro" id="IPR000870">
    <property type="entry name" value="Homoserine_kinase"/>
</dbReference>
<feature type="binding site" evidence="13">
    <location>
        <begin position="99"/>
        <end position="109"/>
    </location>
    <ligand>
        <name>ATP</name>
        <dbReference type="ChEBI" id="CHEBI:30616"/>
    </ligand>
</feature>
<dbReference type="HAMAP" id="MF_00384">
    <property type="entry name" value="Homoser_kinase"/>
    <property type="match status" value="1"/>
</dbReference>
<evidence type="ECO:0000256" key="9">
    <source>
        <dbReference type="ARBA" id="ARBA00022777"/>
    </source>
</evidence>
<evidence type="ECO:0000259" key="14">
    <source>
        <dbReference type="Pfam" id="PF00288"/>
    </source>
</evidence>
<gene>
    <name evidence="13" type="primary">thrB</name>
    <name evidence="16" type="ORF">JOE69_000668</name>
</gene>
<keyword evidence="5 13" id="KW-0028">Amino-acid biosynthesis</keyword>
<dbReference type="Pfam" id="PF00288">
    <property type="entry name" value="GHMP_kinases_N"/>
    <property type="match status" value="1"/>
</dbReference>
<sequence length="311" mass="32611">MSQKRPLLAAGQSVTVHVPATSANLGPGFDSLGLALRLHDTLTVLTLASDELEFVLGGEGADSLPRDASHLTVRTIDAALAKLGFDRAGLRIEADNVIPHGRGLGSSAAAIVAALLAATALLPEAERPDSDWVFQFASELEGHPDNVAPALFGGLAVSWHDDAGYRSAKLAVDPSIRPVIAVPETELSTETARAMLPSSISHQSAAANSGRTALLVHAMTAAPEYLFAGTEDYLHQEYRAQAMASSAQLLELWRGAGLAAVISGAGPTVLVLAEGPDQVEKSRQLAADAAWRVQELEIDIEGAKMILHRQS</sequence>
<feature type="domain" description="GHMP kinase C-terminal" evidence="15">
    <location>
        <begin position="217"/>
        <end position="281"/>
    </location>
</feature>
<evidence type="ECO:0000256" key="13">
    <source>
        <dbReference type="HAMAP-Rule" id="MF_00384"/>
    </source>
</evidence>
<dbReference type="SUPFAM" id="SSF54211">
    <property type="entry name" value="Ribosomal protein S5 domain 2-like"/>
    <property type="match status" value="1"/>
</dbReference>
<dbReference type="PANTHER" id="PTHR20861:SF1">
    <property type="entry name" value="HOMOSERINE KINASE"/>
    <property type="match status" value="1"/>
</dbReference>
<evidence type="ECO:0000256" key="3">
    <source>
        <dbReference type="ARBA" id="ARBA00012078"/>
    </source>
</evidence>
<dbReference type="EC" id="2.7.1.39" evidence="3 13"/>
<keyword evidence="17" id="KW-1185">Reference proteome</keyword>
<dbReference type="InterPro" id="IPR014721">
    <property type="entry name" value="Ribsml_uS5_D2-typ_fold_subgr"/>
</dbReference>
<evidence type="ECO:0000256" key="7">
    <source>
        <dbReference type="ARBA" id="ARBA00022697"/>
    </source>
</evidence>
<keyword evidence="9 13" id="KW-0418">Kinase</keyword>
<accession>A0ABU1J7N2</accession>
<evidence type="ECO:0000256" key="4">
    <source>
        <dbReference type="ARBA" id="ARBA00017858"/>
    </source>
</evidence>
<evidence type="ECO:0000256" key="11">
    <source>
        <dbReference type="ARBA" id="ARBA00049375"/>
    </source>
</evidence>
<evidence type="ECO:0000256" key="6">
    <source>
        <dbReference type="ARBA" id="ARBA00022679"/>
    </source>
</evidence>
<proteinExistence type="inferred from homology"/>
<organism evidence="16 17">
    <name type="scientific">Arthrobacter russicus</name>
    <dbReference type="NCBI Taxonomy" id="172040"/>
    <lineage>
        <taxon>Bacteria</taxon>
        <taxon>Bacillati</taxon>
        <taxon>Actinomycetota</taxon>
        <taxon>Actinomycetes</taxon>
        <taxon>Micrococcales</taxon>
        <taxon>Micrococcaceae</taxon>
        <taxon>Arthrobacter</taxon>
    </lineage>
</organism>
<feature type="domain" description="GHMP kinase N-terminal" evidence="14">
    <location>
        <begin position="71"/>
        <end position="154"/>
    </location>
</feature>
<dbReference type="InterPro" id="IPR006204">
    <property type="entry name" value="GHMP_kinase_N_dom"/>
</dbReference>
<dbReference type="PANTHER" id="PTHR20861">
    <property type="entry name" value="HOMOSERINE/4-DIPHOSPHOCYTIDYL-2-C-METHYL-D-ERYTHRITOL KINASE"/>
    <property type="match status" value="1"/>
</dbReference>
<dbReference type="NCBIfam" id="TIGR00191">
    <property type="entry name" value="thrB"/>
    <property type="match status" value="1"/>
</dbReference>
<dbReference type="InterPro" id="IPR013750">
    <property type="entry name" value="GHMP_kinase_C_dom"/>
</dbReference>
<comment type="function">
    <text evidence="12 13">Catalyzes the ATP-dependent phosphorylation of L-homoserine to L-homoserine phosphate.</text>
</comment>
<dbReference type="Pfam" id="PF08544">
    <property type="entry name" value="GHMP_kinases_C"/>
    <property type="match status" value="1"/>
</dbReference>
<comment type="subcellular location">
    <subcellularLocation>
        <location evidence="13">Cytoplasm</location>
    </subcellularLocation>
</comment>
<evidence type="ECO:0000256" key="10">
    <source>
        <dbReference type="ARBA" id="ARBA00022840"/>
    </source>
</evidence>
<keyword evidence="13" id="KW-0963">Cytoplasm</keyword>
<evidence type="ECO:0000256" key="12">
    <source>
        <dbReference type="ARBA" id="ARBA00049954"/>
    </source>
</evidence>
<dbReference type="GO" id="GO:0004413">
    <property type="term" value="F:homoserine kinase activity"/>
    <property type="evidence" value="ECO:0007669"/>
    <property type="project" value="UniProtKB-EC"/>
</dbReference>
<dbReference type="InterPro" id="IPR020568">
    <property type="entry name" value="Ribosomal_Su5_D2-typ_SF"/>
</dbReference>
<dbReference type="InterPro" id="IPR036554">
    <property type="entry name" value="GHMP_kinase_C_sf"/>
</dbReference>
<dbReference type="EMBL" id="JAVDQF010000001">
    <property type="protein sequence ID" value="MDR6268430.1"/>
    <property type="molecule type" value="Genomic_DNA"/>
</dbReference>
<reference evidence="16 17" key="1">
    <citation type="submission" date="2023-07" db="EMBL/GenBank/DDBJ databases">
        <title>Sequencing the genomes of 1000 actinobacteria strains.</title>
        <authorList>
            <person name="Klenk H.-P."/>
        </authorList>
    </citation>
    <scope>NUCLEOTIDE SEQUENCE [LARGE SCALE GENOMIC DNA]</scope>
    <source>
        <strain evidence="16 17">DSM 14555</strain>
    </source>
</reference>
<dbReference type="SUPFAM" id="SSF55060">
    <property type="entry name" value="GHMP Kinase, C-terminal domain"/>
    <property type="match status" value="1"/>
</dbReference>
<comment type="caution">
    <text evidence="16">The sequence shown here is derived from an EMBL/GenBank/DDBJ whole genome shotgun (WGS) entry which is preliminary data.</text>
</comment>
<evidence type="ECO:0000256" key="8">
    <source>
        <dbReference type="ARBA" id="ARBA00022741"/>
    </source>
</evidence>
<dbReference type="Gene3D" id="3.30.230.10">
    <property type="match status" value="1"/>
</dbReference>